<evidence type="ECO:0000313" key="4">
    <source>
        <dbReference type="EMBL" id="KAJ2934507.1"/>
    </source>
</evidence>
<dbReference type="EMBL" id="JANBPK010000717">
    <property type="protein sequence ID" value="KAJ2934507.1"/>
    <property type="molecule type" value="Genomic_DNA"/>
</dbReference>
<comment type="caution">
    <text evidence="3">The sequence shown here is derived from an EMBL/GenBank/DDBJ whole genome shotgun (WGS) entry which is preliminary data.</text>
</comment>
<dbReference type="SUPFAM" id="SSF50370">
    <property type="entry name" value="Ricin B-like lectins"/>
    <property type="match status" value="1"/>
</dbReference>
<dbReference type="Pfam" id="PF14200">
    <property type="entry name" value="RicinB_lectin_2"/>
    <property type="match status" value="1"/>
</dbReference>
<organism evidence="3 5">
    <name type="scientific">Candolleomyces eurysporus</name>
    <dbReference type="NCBI Taxonomy" id="2828524"/>
    <lineage>
        <taxon>Eukaryota</taxon>
        <taxon>Fungi</taxon>
        <taxon>Dikarya</taxon>
        <taxon>Basidiomycota</taxon>
        <taxon>Agaricomycotina</taxon>
        <taxon>Agaricomycetes</taxon>
        <taxon>Agaricomycetidae</taxon>
        <taxon>Agaricales</taxon>
        <taxon>Agaricineae</taxon>
        <taxon>Psathyrellaceae</taxon>
        <taxon>Candolleomyces</taxon>
    </lineage>
</organism>
<feature type="domain" description="Ricin B lectin" evidence="2">
    <location>
        <begin position="45"/>
        <end position="127"/>
    </location>
</feature>
<evidence type="ECO:0000313" key="5">
    <source>
        <dbReference type="Proteomes" id="UP001140091"/>
    </source>
</evidence>
<name>A0A9W8MA83_9AGAR</name>
<dbReference type="InterPro" id="IPR035992">
    <property type="entry name" value="Ricin_B-like_lectins"/>
</dbReference>
<dbReference type="AlphaFoldDB" id="A0A9W8MA83"/>
<protein>
    <recommendedName>
        <fullName evidence="2">Ricin B lectin domain-containing protein</fullName>
    </recommendedName>
</protein>
<dbReference type="OrthoDB" id="3055873at2759"/>
<proteinExistence type="predicted"/>
<dbReference type="EMBL" id="JANBPK010001648">
    <property type="protein sequence ID" value="KAJ2921219.1"/>
    <property type="molecule type" value="Genomic_DNA"/>
</dbReference>
<evidence type="ECO:0000313" key="3">
    <source>
        <dbReference type="EMBL" id="KAJ2921219.1"/>
    </source>
</evidence>
<keyword evidence="1" id="KW-0472">Membrane</keyword>
<dbReference type="InterPro" id="IPR000772">
    <property type="entry name" value="Ricin_B_lectin"/>
</dbReference>
<keyword evidence="1" id="KW-0812">Transmembrane</keyword>
<evidence type="ECO:0000259" key="2">
    <source>
        <dbReference type="Pfam" id="PF14200"/>
    </source>
</evidence>
<sequence>MTALANGTYFISSSVGGGDRFYLGFGSGTAGERLVINSVTGSDSHQWDVESSSIENTYTLRNRRYGTYATVDPPPGSLSRVIAGPDPRSWYATLADSGYTIGVDQSGTLVWTLSQYNEEDNTPIVLYVLERFPSNFWEFKPVQATPTSTSTSGLPSASPPCPTCSCPAKEGMDLGDKIGLGVGLGVGIPTLLVAIVALFKDSPLAKIVKGYIGKPTSHGEEGIRLMTK</sequence>
<keyword evidence="5" id="KW-1185">Reference proteome</keyword>
<feature type="non-terminal residue" evidence="3">
    <location>
        <position position="1"/>
    </location>
</feature>
<dbReference type="Proteomes" id="UP001140091">
    <property type="component" value="Unassembled WGS sequence"/>
</dbReference>
<dbReference type="Gene3D" id="2.80.10.50">
    <property type="match status" value="1"/>
</dbReference>
<accession>A0A9W8MA83</accession>
<gene>
    <name evidence="3" type="ORF">H1R20_g15877</name>
    <name evidence="4" type="ORF">H1R20_g2640</name>
</gene>
<reference evidence="3" key="1">
    <citation type="submission" date="2022-06" db="EMBL/GenBank/DDBJ databases">
        <title>Genome Sequence of Candolleomyces eurysporus.</title>
        <authorList>
            <person name="Buettner E."/>
        </authorList>
    </citation>
    <scope>NUCLEOTIDE SEQUENCE</scope>
    <source>
        <strain evidence="3">VTCC 930004</strain>
    </source>
</reference>
<keyword evidence="1" id="KW-1133">Transmembrane helix</keyword>
<feature type="transmembrane region" description="Helical" evidence="1">
    <location>
        <begin position="178"/>
        <end position="199"/>
    </location>
</feature>
<evidence type="ECO:0000256" key="1">
    <source>
        <dbReference type="SAM" id="Phobius"/>
    </source>
</evidence>